<dbReference type="PIRSF" id="PIRSF000090">
    <property type="entry name" value="Beta-ETF"/>
    <property type="match status" value="1"/>
</dbReference>
<dbReference type="EMBL" id="JAVHUY010000031">
    <property type="protein sequence ID" value="MDQ7908561.1"/>
    <property type="molecule type" value="Genomic_DNA"/>
</dbReference>
<proteinExistence type="inferred from homology"/>
<keyword evidence="5" id="KW-0813">Transport</keyword>
<dbReference type="PANTHER" id="PTHR21294">
    <property type="entry name" value="ELECTRON TRANSFER FLAVOPROTEIN BETA-SUBUNIT"/>
    <property type="match status" value="1"/>
</dbReference>
<keyword evidence="6" id="KW-0249">Electron transport</keyword>
<name>A0ABU0ZNE9_9ACTN</name>
<evidence type="ECO:0000256" key="4">
    <source>
        <dbReference type="ARBA" id="ARBA00016797"/>
    </source>
</evidence>
<protein>
    <recommendedName>
        <fullName evidence="4">Electron transfer flavoprotein subunit beta</fullName>
    </recommendedName>
</protein>
<comment type="similarity">
    <text evidence="2">Belongs to the ETF beta-subunit/FixA family.</text>
</comment>
<keyword evidence="10" id="KW-1185">Reference proteome</keyword>
<comment type="caution">
    <text evidence="9">The sequence shown here is derived from an EMBL/GenBank/DDBJ whole genome shotgun (WGS) entry which is preliminary data.</text>
</comment>
<comment type="cofactor">
    <cofactor evidence="1">
        <name>FAD</name>
        <dbReference type="ChEBI" id="CHEBI:57692"/>
    </cofactor>
</comment>
<feature type="domain" description="Electron transfer flavoprotein alpha/beta-subunit N-terminal" evidence="8">
    <location>
        <begin position="23"/>
        <end position="213"/>
    </location>
</feature>
<dbReference type="Proteomes" id="UP001230908">
    <property type="component" value="Unassembled WGS sequence"/>
</dbReference>
<dbReference type="InterPro" id="IPR033948">
    <property type="entry name" value="ETF_beta_N"/>
</dbReference>
<sequence length="260" mass="26977">MRTVVLAKYVPDATADRRFDPADHTTVRDDIESRLSELDEYAVEQAVRLSEQSGGEVLVVLMGPGGAADAALRALQMGATAAVHVRDAALRGTDAAGTALVLAAAVGRAGGADLVLTGMASTDAGTGLVPAMVAHRLGLPFVGYVDELDVAGGTATGARETEAFRERFEVALPAVVAVTDHINEPRYPSFKAIMAAKKKPVEVIALTDLGIAPDEVGFAGARTAVESALRRPARSSGEVVKDDGDGGARMVAYLVDNRLI</sequence>
<evidence type="ECO:0000259" key="8">
    <source>
        <dbReference type="SMART" id="SM00893"/>
    </source>
</evidence>
<dbReference type="RefSeq" id="WP_308715832.1">
    <property type="nucleotide sequence ID" value="NZ_JAVHUY010000031.1"/>
</dbReference>
<accession>A0ABU0ZNE9</accession>
<dbReference type="PANTHER" id="PTHR21294:SF8">
    <property type="entry name" value="ELECTRON TRANSFER FLAVOPROTEIN SUBUNIT BETA"/>
    <property type="match status" value="1"/>
</dbReference>
<gene>
    <name evidence="9" type="ORF">RB614_28925</name>
</gene>
<evidence type="ECO:0000256" key="3">
    <source>
        <dbReference type="ARBA" id="ARBA00011355"/>
    </source>
</evidence>
<evidence type="ECO:0000313" key="9">
    <source>
        <dbReference type="EMBL" id="MDQ7908561.1"/>
    </source>
</evidence>
<comment type="function">
    <text evidence="7">The electron transfer flavoprotein serves as a specific electron acceptor for other dehydrogenases. It transfers the electrons to the main respiratory chain via ETF-ubiquinone oxidoreductase (ETF dehydrogenase).</text>
</comment>
<dbReference type="Pfam" id="PF01012">
    <property type="entry name" value="ETF"/>
    <property type="match status" value="1"/>
</dbReference>
<dbReference type="SMART" id="SM00893">
    <property type="entry name" value="ETF"/>
    <property type="match status" value="1"/>
</dbReference>
<evidence type="ECO:0000256" key="5">
    <source>
        <dbReference type="ARBA" id="ARBA00022448"/>
    </source>
</evidence>
<dbReference type="InterPro" id="IPR014729">
    <property type="entry name" value="Rossmann-like_a/b/a_fold"/>
</dbReference>
<dbReference type="Gene3D" id="3.40.50.620">
    <property type="entry name" value="HUPs"/>
    <property type="match status" value="1"/>
</dbReference>
<evidence type="ECO:0000256" key="1">
    <source>
        <dbReference type="ARBA" id="ARBA00001974"/>
    </source>
</evidence>
<evidence type="ECO:0000313" key="10">
    <source>
        <dbReference type="Proteomes" id="UP001230908"/>
    </source>
</evidence>
<evidence type="ECO:0000256" key="7">
    <source>
        <dbReference type="ARBA" id="ARBA00025649"/>
    </source>
</evidence>
<evidence type="ECO:0000256" key="2">
    <source>
        <dbReference type="ARBA" id="ARBA00007557"/>
    </source>
</evidence>
<organism evidence="9 10">
    <name type="scientific">Phytohabitans maris</name>
    <dbReference type="NCBI Taxonomy" id="3071409"/>
    <lineage>
        <taxon>Bacteria</taxon>
        <taxon>Bacillati</taxon>
        <taxon>Actinomycetota</taxon>
        <taxon>Actinomycetes</taxon>
        <taxon>Micromonosporales</taxon>
        <taxon>Micromonosporaceae</taxon>
    </lineage>
</organism>
<reference evidence="9 10" key="1">
    <citation type="submission" date="2023-08" db="EMBL/GenBank/DDBJ databases">
        <title>Phytohabitans sansha sp. nov., isolated from marine sediment.</title>
        <authorList>
            <person name="Zhao Y."/>
            <person name="Yi K."/>
        </authorList>
    </citation>
    <scope>NUCLEOTIDE SEQUENCE [LARGE SCALE GENOMIC DNA]</scope>
    <source>
        <strain evidence="9 10">ZYX-F-186</strain>
    </source>
</reference>
<comment type="subunit">
    <text evidence="3">Heterodimer of an alpha and a beta subunit.</text>
</comment>
<evidence type="ECO:0000256" key="6">
    <source>
        <dbReference type="ARBA" id="ARBA00022982"/>
    </source>
</evidence>
<dbReference type="InterPro" id="IPR012255">
    <property type="entry name" value="ETF_b"/>
</dbReference>
<dbReference type="SUPFAM" id="SSF52402">
    <property type="entry name" value="Adenine nucleotide alpha hydrolases-like"/>
    <property type="match status" value="1"/>
</dbReference>
<dbReference type="CDD" id="cd01714">
    <property type="entry name" value="ETF_beta"/>
    <property type="match status" value="1"/>
</dbReference>
<dbReference type="InterPro" id="IPR014730">
    <property type="entry name" value="ETF_a/b_N"/>
</dbReference>